<comment type="cofactor">
    <cofactor evidence="9">
        <name>Ca(2+)</name>
        <dbReference type="ChEBI" id="CHEBI:29108"/>
    </cofactor>
    <text evidence="9">Binds 1 Ca(2+) ion. Required for its activity.</text>
</comment>
<evidence type="ECO:0000313" key="12">
    <source>
        <dbReference type="EMBL" id="KAE8692370.1"/>
    </source>
</evidence>
<evidence type="ECO:0000256" key="6">
    <source>
        <dbReference type="ARBA" id="ARBA00022729"/>
    </source>
</evidence>
<dbReference type="InterPro" id="IPR025558">
    <property type="entry name" value="DUF4283"/>
</dbReference>
<dbReference type="PANTHER" id="PTHR31683:SF130">
    <property type="entry name" value="PECTATE LYASE 1-RELATED"/>
    <property type="match status" value="1"/>
</dbReference>
<dbReference type="GO" id="GO:0030570">
    <property type="term" value="F:pectate lyase activity"/>
    <property type="evidence" value="ECO:0007669"/>
    <property type="project" value="UniProtKB-EC"/>
</dbReference>
<evidence type="ECO:0000313" key="13">
    <source>
        <dbReference type="Proteomes" id="UP000436088"/>
    </source>
</evidence>
<keyword evidence="7 9" id="KW-0106">Calcium</keyword>
<dbReference type="Pfam" id="PF14111">
    <property type="entry name" value="DUF4283"/>
    <property type="match status" value="1"/>
</dbReference>
<keyword evidence="5 9" id="KW-0479">Metal-binding</keyword>
<evidence type="ECO:0000256" key="9">
    <source>
        <dbReference type="RuleBase" id="RU361123"/>
    </source>
</evidence>
<dbReference type="GO" id="GO:0046872">
    <property type="term" value="F:metal ion binding"/>
    <property type="evidence" value="ECO:0007669"/>
    <property type="project" value="UniProtKB-KW"/>
</dbReference>
<dbReference type="PANTHER" id="PTHR31683">
    <property type="entry name" value="PECTATE LYASE 18-RELATED"/>
    <property type="match status" value="1"/>
</dbReference>
<dbReference type="AlphaFoldDB" id="A0A6A2ZL08"/>
<dbReference type="InterPro" id="IPR036691">
    <property type="entry name" value="Endo/exonu/phosph_ase_sf"/>
</dbReference>
<dbReference type="EC" id="4.2.2.2" evidence="4 9"/>
<reference evidence="12" key="1">
    <citation type="submission" date="2019-09" db="EMBL/GenBank/DDBJ databases">
        <title>Draft genome information of white flower Hibiscus syriacus.</title>
        <authorList>
            <person name="Kim Y.-M."/>
        </authorList>
    </citation>
    <scope>NUCLEOTIDE SEQUENCE [LARGE SCALE GENOMIC DNA]</scope>
    <source>
        <strain evidence="12">YM2019G1</strain>
    </source>
</reference>
<dbReference type="InterPro" id="IPR002022">
    <property type="entry name" value="Pec_lyase"/>
</dbReference>
<dbReference type="EMBL" id="VEPZ02001136">
    <property type="protein sequence ID" value="KAE8692370.1"/>
    <property type="molecule type" value="Genomic_DNA"/>
</dbReference>
<evidence type="ECO:0000256" key="4">
    <source>
        <dbReference type="ARBA" id="ARBA00012272"/>
    </source>
</evidence>
<evidence type="ECO:0000256" key="2">
    <source>
        <dbReference type="ARBA" id="ARBA00005220"/>
    </source>
</evidence>
<dbReference type="UniPathway" id="UPA00545">
    <property type="reaction ID" value="UER00824"/>
</dbReference>
<evidence type="ECO:0000256" key="1">
    <source>
        <dbReference type="ARBA" id="ARBA00000695"/>
    </source>
</evidence>
<feature type="domain" description="Pectate lyase" evidence="11">
    <location>
        <begin position="295"/>
        <end position="432"/>
    </location>
</feature>
<organism evidence="12 13">
    <name type="scientific">Hibiscus syriacus</name>
    <name type="common">Rose of Sharon</name>
    <dbReference type="NCBI Taxonomy" id="106335"/>
    <lineage>
        <taxon>Eukaryota</taxon>
        <taxon>Viridiplantae</taxon>
        <taxon>Streptophyta</taxon>
        <taxon>Embryophyta</taxon>
        <taxon>Tracheophyta</taxon>
        <taxon>Spermatophyta</taxon>
        <taxon>Magnoliopsida</taxon>
        <taxon>eudicotyledons</taxon>
        <taxon>Gunneridae</taxon>
        <taxon>Pentapetalae</taxon>
        <taxon>rosids</taxon>
        <taxon>malvids</taxon>
        <taxon>Malvales</taxon>
        <taxon>Malvaceae</taxon>
        <taxon>Malvoideae</taxon>
        <taxon>Hibiscus</taxon>
    </lineage>
</organism>
<dbReference type="SUPFAM" id="SSF51126">
    <property type="entry name" value="Pectin lyase-like"/>
    <property type="match status" value="1"/>
</dbReference>
<proteinExistence type="inferred from homology"/>
<dbReference type="SUPFAM" id="SSF56219">
    <property type="entry name" value="DNase I-like"/>
    <property type="match status" value="1"/>
</dbReference>
<dbReference type="Gene3D" id="3.60.10.10">
    <property type="entry name" value="Endonuclease/exonuclease/phosphatase"/>
    <property type="match status" value="1"/>
</dbReference>
<keyword evidence="13" id="KW-1185">Reference proteome</keyword>
<evidence type="ECO:0000256" key="3">
    <source>
        <dbReference type="ARBA" id="ARBA00010980"/>
    </source>
</evidence>
<dbReference type="Proteomes" id="UP000436088">
    <property type="component" value="Unassembled WGS sequence"/>
</dbReference>
<evidence type="ECO:0000256" key="5">
    <source>
        <dbReference type="ARBA" id="ARBA00022723"/>
    </source>
</evidence>
<dbReference type="Gene3D" id="2.160.20.10">
    <property type="entry name" value="Single-stranded right-handed beta-helix, Pectin lyase-like"/>
    <property type="match status" value="2"/>
</dbReference>
<evidence type="ECO:0000256" key="7">
    <source>
        <dbReference type="ARBA" id="ARBA00022837"/>
    </source>
</evidence>
<evidence type="ECO:0000259" key="11">
    <source>
        <dbReference type="SMART" id="SM00656"/>
    </source>
</evidence>
<gene>
    <name evidence="12" type="ORF">F3Y22_tig00110840pilonHSYRG00178</name>
</gene>
<dbReference type="InterPro" id="IPR011050">
    <property type="entry name" value="Pectin_lyase_fold/virulence"/>
</dbReference>
<keyword evidence="6" id="KW-0732">Signal</keyword>
<dbReference type="PRINTS" id="PR00807">
    <property type="entry name" value="AMBALLERGEN"/>
</dbReference>
<dbReference type="InterPro" id="IPR045032">
    <property type="entry name" value="PEL"/>
</dbReference>
<keyword evidence="8 9" id="KW-0456">Lyase</keyword>
<dbReference type="InterPro" id="IPR012334">
    <property type="entry name" value="Pectin_lyas_fold"/>
</dbReference>
<accession>A0A6A2ZL08</accession>
<dbReference type="SMART" id="SM00656">
    <property type="entry name" value="Amb_all"/>
    <property type="match status" value="1"/>
</dbReference>
<comment type="pathway">
    <text evidence="2 9">Glycan metabolism; pectin degradation; 2-dehydro-3-deoxy-D-gluconate from pectin: step 2/5.</text>
</comment>
<dbReference type="InterPro" id="IPR018082">
    <property type="entry name" value="AmbAllergen"/>
</dbReference>
<feature type="region of interest" description="Disordered" evidence="10">
    <location>
        <begin position="753"/>
        <end position="799"/>
    </location>
</feature>
<protein>
    <recommendedName>
        <fullName evidence="4 9">Pectate lyase</fullName>
        <ecNumber evidence="4 9">4.2.2.2</ecNumber>
    </recommendedName>
</protein>
<name>A0A6A2ZL08_HIBSY</name>
<evidence type="ECO:0000256" key="8">
    <source>
        <dbReference type="ARBA" id="ARBA00023239"/>
    </source>
</evidence>
<evidence type="ECO:0000256" key="10">
    <source>
        <dbReference type="SAM" id="MobiDB-lite"/>
    </source>
</evidence>
<comment type="catalytic activity">
    <reaction evidence="1 9">
        <text>Eliminative cleavage of (1-&gt;4)-alpha-D-galacturonan to give oligosaccharides with 4-deoxy-alpha-D-galact-4-enuronosyl groups at their non-reducing ends.</text>
        <dbReference type="EC" id="4.2.2.2"/>
    </reaction>
</comment>
<comment type="similarity">
    <text evidence="3 9">Belongs to the polysaccharide lyase 1 family.</text>
</comment>
<comment type="caution">
    <text evidence="12">The sequence shown here is derived from an EMBL/GenBank/DDBJ whole genome shotgun (WGS) entry which is preliminary data.</text>
</comment>
<sequence length="1131" mass="127008">MWETDGWTELKEEFTPSLRVRRPAKVRMTICAFPYVASARTEPHEGGADNPLYCHHVIKGARTTVGFTGGGQLGWLAVTSDKIRGKKNTSSIEEEAKKVTMAVSVKRSFSALPLLFLFLVGGSIPTVRTSTLPAMWPQTRCRAQTTQQWQLGNAELNRYHFFLSLVNLELTYRSEEVDPLNEQAVADPEAVAAEVETIIDTNVRNVTERRKLGFFSCGTGNPIDDCWRCDPNWHKRRKRLAECGIGFGRNAIGGRDGHFYVVTDHTDDDPVNPKPGTLRHAVIQDYPLWIVFKSDMVIKLKQELIMNSFKTIDGRGANVHIANGASSPSHFGWRTLADGDAISIFGSSHIWVDHNSLSNCADGLVDAVMGSTAITISNNHLTHHNERMPRCRHGYFHVVNNDYTHWEMYAIGGSANPTINSQGNRYAAPMDTFAKEVTKRVETAESEWKNWNWRSEGDMLVNGAYFTPSGAGASASYARASSLGAKSSSMVRAMTVNAEIEEINLMESALKPSEENQLPKLQRRRDEALPDTVVPPLPVEQANMDCDNHPAHHQTISSRDMVIGSRNDNSTEDLLSLEDEDIRLFDDDIKVRESNGIPFINFSERVHDLALKSMELTLIVKVLGHRVGYNPLNNRILSLSKHAHQIKLINIENGYFLVKFVSRNDYIKVISEGHWTPWTPDYLIQAEHDSSDCRKTWFRFKDRWGRFALMVVNLNLYKPLISKLETYGRLQVMEYESLPVVCFNCDMYDNAQEPRDEMTPINNDETTPPKHQPALKQHTATDSNKENIGLASENKKNKGKALAIPRKPYVIILGPWNTNIIPNRAITKNNNASNIASGSKSPPHKLNPSHHVAIEIELNPMPSVSGISPPSNPTNVNNVIVDPSVLPDIPHAQTALNLASASSVAHSQLVNNDLPGCGSRNSIRVTCQYLRYNKPDLCAFVGTQINKTNEYHIIGLLGFLNSFRVESIGFAGDKGQQSRLPFLATFVYVYPQATRRKTCWFYLRSLASAVSEPWVIIGDINATLLLEDRNGCTLCSSPEYTFCDMVYNCGLQDLDYHGPSFTWFRGNYAICLDRSLSNTTWFKSFPPSTLEHLSRMKSDHPLILLSLILLDERQWKMVERMIMEDDKGTIS</sequence>
<dbReference type="Pfam" id="PF00544">
    <property type="entry name" value="Pectate_lyase_4"/>
    <property type="match status" value="1"/>
</dbReference>
<dbReference type="GO" id="GO:0045490">
    <property type="term" value="P:pectin catabolic process"/>
    <property type="evidence" value="ECO:0007669"/>
    <property type="project" value="UniProtKB-UniPathway"/>
</dbReference>